<evidence type="ECO:0008006" key="2">
    <source>
        <dbReference type="Google" id="ProtNLM"/>
    </source>
</evidence>
<proteinExistence type="predicted"/>
<comment type="caution">
    <text evidence="1">The sequence shown here is derived from an EMBL/GenBank/DDBJ whole genome shotgun (WGS) entry which is preliminary data.</text>
</comment>
<dbReference type="PROSITE" id="PS51257">
    <property type="entry name" value="PROKAR_LIPOPROTEIN"/>
    <property type="match status" value="1"/>
</dbReference>
<dbReference type="AlphaFoldDB" id="A0A644XJD6"/>
<evidence type="ECO:0000313" key="1">
    <source>
        <dbReference type="EMBL" id="MPM15911.1"/>
    </source>
</evidence>
<reference evidence="1" key="1">
    <citation type="submission" date="2019-08" db="EMBL/GenBank/DDBJ databases">
        <authorList>
            <person name="Kucharzyk K."/>
            <person name="Murdoch R.W."/>
            <person name="Higgins S."/>
            <person name="Loffler F."/>
        </authorList>
    </citation>
    <scope>NUCLEOTIDE SEQUENCE</scope>
</reference>
<organism evidence="1">
    <name type="scientific">bioreactor metagenome</name>
    <dbReference type="NCBI Taxonomy" id="1076179"/>
    <lineage>
        <taxon>unclassified sequences</taxon>
        <taxon>metagenomes</taxon>
        <taxon>ecological metagenomes</taxon>
    </lineage>
</organism>
<protein>
    <recommendedName>
        <fullName evidence="2">Lipocalin-like domain-containing protein</fullName>
    </recommendedName>
</protein>
<gene>
    <name evidence="1" type="ORF">SDC9_62285</name>
</gene>
<sequence length="142" mass="15800">MIKGKPFLLIALSLIIGVLTLCGCNDDNPLGGTGPNYNMLFPIETNGLYMTQWNGSNTSFALEIVFDRTTCLFNYTEISTGKKSTDTYEYTYSHPVATLIPSDQTKSILKATTISGRILKDDEMSFVDQKNNPALFKVIRKK</sequence>
<name>A0A644XJD6_9ZZZZ</name>
<dbReference type="EMBL" id="VSSQ01002520">
    <property type="protein sequence ID" value="MPM15911.1"/>
    <property type="molecule type" value="Genomic_DNA"/>
</dbReference>
<accession>A0A644XJD6</accession>